<comment type="caution">
    <text evidence="2">The sequence shown here is derived from an EMBL/GenBank/DDBJ whole genome shotgun (WGS) entry which is preliminary data.</text>
</comment>
<dbReference type="EMBL" id="WWCL01000004">
    <property type="protein sequence ID" value="MYN47256.1"/>
    <property type="molecule type" value="Genomic_DNA"/>
</dbReference>
<keyword evidence="1" id="KW-0732">Signal</keyword>
<keyword evidence="3" id="KW-1185">Reference proteome</keyword>
<dbReference type="AlphaFoldDB" id="A0A845I616"/>
<dbReference type="Proteomes" id="UP000444316">
    <property type="component" value="Unassembled WGS sequence"/>
</dbReference>
<feature type="signal peptide" evidence="1">
    <location>
        <begin position="1"/>
        <end position="22"/>
    </location>
</feature>
<feature type="chain" id="PRO_5032897078" evidence="1">
    <location>
        <begin position="23"/>
        <end position="62"/>
    </location>
</feature>
<sequence>MKHLKLMPLLIAAAFMMPRAHAAEEHTTRNTSSSYAALWIGIGMLLLGGSQQRNEPFKPLDE</sequence>
<evidence type="ECO:0000313" key="2">
    <source>
        <dbReference type="EMBL" id="MYN47256.1"/>
    </source>
</evidence>
<organism evidence="2 3">
    <name type="scientific">Duganella fentianensis</name>
    <dbReference type="NCBI Taxonomy" id="2692177"/>
    <lineage>
        <taxon>Bacteria</taxon>
        <taxon>Pseudomonadati</taxon>
        <taxon>Pseudomonadota</taxon>
        <taxon>Betaproteobacteria</taxon>
        <taxon>Burkholderiales</taxon>
        <taxon>Oxalobacteraceae</taxon>
        <taxon>Telluria group</taxon>
        <taxon>Duganella</taxon>
    </lineage>
</organism>
<evidence type="ECO:0000256" key="1">
    <source>
        <dbReference type="SAM" id="SignalP"/>
    </source>
</evidence>
<gene>
    <name evidence="2" type="ORF">GTP23_19615</name>
</gene>
<protein>
    <submittedName>
        <fullName evidence="2">Uncharacterized protein</fullName>
    </submittedName>
</protein>
<dbReference type="RefSeq" id="WP_161036642.1">
    <property type="nucleotide sequence ID" value="NZ_WWCL01000004.1"/>
</dbReference>
<name>A0A845I616_9BURK</name>
<proteinExistence type="predicted"/>
<accession>A0A845I616</accession>
<reference evidence="2" key="1">
    <citation type="submission" date="2019-12" db="EMBL/GenBank/DDBJ databases">
        <title>Novel species isolated from a subtropical stream in China.</title>
        <authorList>
            <person name="Lu H."/>
        </authorList>
    </citation>
    <scope>NUCLEOTIDE SEQUENCE [LARGE SCALE GENOMIC DNA]</scope>
    <source>
        <strain evidence="2">FT93W</strain>
    </source>
</reference>
<evidence type="ECO:0000313" key="3">
    <source>
        <dbReference type="Proteomes" id="UP000444316"/>
    </source>
</evidence>